<evidence type="ECO:0008006" key="4">
    <source>
        <dbReference type="Google" id="ProtNLM"/>
    </source>
</evidence>
<evidence type="ECO:0000313" key="3">
    <source>
        <dbReference type="Proteomes" id="UP000594015"/>
    </source>
</evidence>
<dbReference type="RefSeq" id="WP_027562217.1">
    <property type="nucleotide sequence ID" value="NZ_AXAD01000010.1"/>
</dbReference>
<gene>
    <name evidence="2" type="ORF">WN72_11555</name>
</gene>
<feature type="signal peptide" evidence="1">
    <location>
        <begin position="1"/>
        <end position="19"/>
    </location>
</feature>
<protein>
    <recommendedName>
        <fullName evidence="4">PsiF repeat-containing protein</fullName>
    </recommendedName>
</protein>
<evidence type="ECO:0000256" key="1">
    <source>
        <dbReference type="SAM" id="SignalP"/>
    </source>
</evidence>
<organism evidence="2 3">
    <name type="scientific">Bradyrhizobium arachidis</name>
    <dbReference type="NCBI Taxonomy" id="858423"/>
    <lineage>
        <taxon>Bacteria</taxon>
        <taxon>Pseudomonadati</taxon>
        <taxon>Pseudomonadota</taxon>
        <taxon>Alphaproteobacteria</taxon>
        <taxon>Hyphomicrobiales</taxon>
        <taxon>Nitrobacteraceae</taxon>
        <taxon>Bradyrhizobium</taxon>
    </lineage>
</organism>
<dbReference type="Proteomes" id="UP000594015">
    <property type="component" value="Chromosome"/>
</dbReference>
<sequence>MLRTRICLAAMLLAAGLHAASAQTATAPATSAPAATTAAKPPGKIKLTMQKLKDMKAKWSANKPKLKACRGEVKSKGLTGDDRWFYIEECMSKT</sequence>
<evidence type="ECO:0000313" key="2">
    <source>
        <dbReference type="EMBL" id="QOZ66873.1"/>
    </source>
</evidence>
<name>A0AAE7NP07_9BRAD</name>
<proteinExistence type="predicted"/>
<keyword evidence="1" id="KW-0732">Signal</keyword>
<dbReference type="AlphaFoldDB" id="A0AAE7NP07"/>
<feature type="chain" id="PRO_5042175759" description="PsiF repeat-containing protein" evidence="1">
    <location>
        <begin position="20"/>
        <end position="94"/>
    </location>
</feature>
<dbReference type="EMBL" id="CP030050">
    <property type="protein sequence ID" value="QOZ66873.1"/>
    <property type="molecule type" value="Genomic_DNA"/>
</dbReference>
<reference evidence="2 3" key="1">
    <citation type="submission" date="2018-06" db="EMBL/GenBank/DDBJ databases">
        <title>Comparative genomics of Bradyrhizobium nodulating Arachidis hypogaea.</title>
        <authorList>
            <person name="Li Y."/>
        </authorList>
    </citation>
    <scope>NUCLEOTIDE SEQUENCE [LARGE SCALE GENOMIC DNA]</scope>
    <source>
        <strain evidence="2 3">CCBAU 051107</strain>
    </source>
</reference>
<dbReference type="KEGG" id="barh:WN72_11555"/>
<accession>A0AAE7NP07</accession>